<dbReference type="InterPro" id="IPR003593">
    <property type="entry name" value="AAA+_ATPase"/>
</dbReference>
<dbReference type="PIRSF" id="PIRSF002773">
    <property type="entry name" value="ABC_prm/ATPase_B"/>
    <property type="match status" value="1"/>
</dbReference>
<dbReference type="Pfam" id="PF00664">
    <property type="entry name" value="ABC_membrane"/>
    <property type="match status" value="1"/>
</dbReference>
<organism evidence="12 13">
    <name type="scientific">Komagataella pastoris</name>
    <name type="common">Yeast</name>
    <name type="synonym">Pichia pastoris</name>
    <dbReference type="NCBI Taxonomy" id="4922"/>
    <lineage>
        <taxon>Eukaryota</taxon>
        <taxon>Fungi</taxon>
        <taxon>Dikarya</taxon>
        <taxon>Ascomycota</taxon>
        <taxon>Saccharomycotina</taxon>
        <taxon>Pichiomycetes</taxon>
        <taxon>Pichiales</taxon>
        <taxon>Pichiaceae</taxon>
        <taxon>Komagataella</taxon>
    </lineage>
</organism>
<comment type="subcellular location">
    <subcellularLocation>
        <location evidence="1">Membrane</location>
        <topology evidence="1">Multi-pass membrane protein</topology>
    </subcellularLocation>
</comment>
<reference evidence="12 13" key="1">
    <citation type="submission" date="2016-02" db="EMBL/GenBank/DDBJ databases">
        <title>Comparative genomic and transcriptomic foundation for Pichia pastoris.</title>
        <authorList>
            <person name="Love K.R."/>
            <person name="Shah K.A."/>
            <person name="Whittaker C.A."/>
            <person name="Wu J."/>
            <person name="Bartlett M.C."/>
            <person name="Ma D."/>
            <person name="Leeson R.L."/>
            <person name="Priest M."/>
            <person name="Young S.K."/>
            <person name="Love J.C."/>
        </authorList>
    </citation>
    <scope>NUCLEOTIDE SEQUENCE [LARGE SCALE GENOMIC DNA]</scope>
    <source>
        <strain evidence="12 13">ATCC 28485</strain>
    </source>
</reference>
<dbReference type="PANTHER" id="PTHR43394">
    <property type="entry name" value="ATP-DEPENDENT PERMEASE MDL1, MITOCHONDRIAL"/>
    <property type="match status" value="1"/>
</dbReference>
<dbReference type="PANTHER" id="PTHR43394:SF2">
    <property type="entry name" value="ATP-DEPENDENT PERMEASE MDL2, MITOCHONDRIAL"/>
    <property type="match status" value="1"/>
</dbReference>
<proteinExistence type="inferred from homology"/>
<comment type="similarity">
    <text evidence="2">Belongs to the ABC transporter superfamily. ABCB family. Mitochondrial peptide exporter (TC 3.A.1.212) subfamily.</text>
</comment>
<sequence length="761" mass="84702">MISRLLLPRTLLLANRRIGASNFGRLGVLNGGISFSVLKPDRISRPQRVIFQQRFFGKTSTYRNSQEKSPTSISKQISESKVESVKRKDEIPPFKKESAPPKETKSWKELTRLLFLAKRDIKLFSLAVILLFTSAAIMMSLPRITGQVLDATRKFPSIGDIEIFGLGLNHFLMTMMGLLLVSTACTFGRIIILRVLGERLVARLRSNIMKKTLTQDAEFFDIHKVGDLISRFSGDAYVVSRSITQNLSDGVKHSIVGISGITMMILLSSKLSIVILGFAPPLMIGSYIYGKKIRKISRELQQATGSLTKIAEEQLNSIKTIQSFTGETKELSRYNSQIRNVFKIGFTEAKTNATFFASTDVVGNGTFLMTLGYGTYLVMGGEMTVGDLTAFMMYTEYAGSAVFGLASFYSELMKGAGAASRLFELIDREPKIKNSVGEQIKSAKGNIEFKNLSFSYPTRPKNLIFDKISFKIAQGSNVCIVGPSGRGKSTITSLLLRFYNPSGGQILLDGQDITKFSVHSLRTLLGVVQQEPILISGTVAENIRYGLPKSVHVTDEMIVEAAKRANCHEFITKFTDGYNTNIGPRGSLLSGGQKQRIAIARALIKNPVILILDEATSALDSKSELAVNNTLTRLMRDQQLTTISIAHRLSTIERADFVLVLGYDGKLAEHGRFHDLYSNKDSSLYRLLHERQEEIPEDDQHTEQESESESESISEEESETQNEILAEKEAEMEALQLKDELSIQQPEVIHDHPKEDNDIKR</sequence>
<evidence type="ECO:0000259" key="10">
    <source>
        <dbReference type="PROSITE" id="PS50893"/>
    </source>
</evidence>
<evidence type="ECO:0000256" key="4">
    <source>
        <dbReference type="ARBA" id="ARBA00022741"/>
    </source>
</evidence>
<feature type="compositionally biased region" description="Basic and acidic residues" evidence="8">
    <location>
        <begin position="725"/>
        <end position="741"/>
    </location>
</feature>
<feature type="compositionally biased region" description="Basic and acidic residues" evidence="8">
    <location>
        <begin position="748"/>
        <end position="761"/>
    </location>
</feature>
<dbReference type="InterPro" id="IPR036640">
    <property type="entry name" value="ABC1_TM_sf"/>
</dbReference>
<feature type="region of interest" description="Disordered" evidence="8">
    <location>
        <begin position="694"/>
        <end position="761"/>
    </location>
</feature>
<accession>A0A1B2JBS0</accession>
<evidence type="ECO:0000256" key="2">
    <source>
        <dbReference type="ARBA" id="ARBA00005580"/>
    </source>
</evidence>
<dbReference type="PROSITE" id="PS50929">
    <property type="entry name" value="ABC_TM1F"/>
    <property type="match status" value="1"/>
</dbReference>
<dbReference type="GO" id="GO:0090374">
    <property type="term" value="P:oligopeptide export from mitochondrion"/>
    <property type="evidence" value="ECO:0007669"/>
    <property type="project" value="TreeGrafter"/>
</dbReference>
<feature type="transmembrane region" description="Helical" evidence="9">
    <location>
        <begin position="273"/>
        <end position="290"/>
    </location>
</feature>
<keyword evidence="13" id="KW-1185">Reference proteome</keyword>
<feature type="domain" description="ABC transporter" evidence="10">
    <location>
        <begin position="447"/>
        <end position="689"/>
    </location>
</feature>
<evidence type="ECO:0000256" key="3">
    <source>
        <dbReference type="ARBA" id="ARBA00022692"/>
    </source>
</evidence>
<dbReference type="SMART" id="SM00382">
    <property type="entry name" value="AAA"/>
    <property type="match status" value="1"/>
</dbReference>
<gene>
    <name evidence="12" type="primary">MDL2</name>
    <name evidence="12" type="ORF">ATY40_BA7502548</name>
</gene>
<dbReference type="InterPro" id="IPR011527">
    <property type="entry name" value="ABC1_TM_dom"/>
</dbReference>
<dbReference type="EMBL" id="CP014585">
    <property type="protein sequence ID" value="ANZ75371.1"/>
    <property type="molecule type" value="Genomic_DNA"/>
</dbReference>
<dbReference type="Gene3D" id="3.40.50.300">
    <property type="entry name" value="P-loop containing nucleotide triphosphate hydrolases"/>
    <property type="match status" value="1"/>
</dbReference>
<dbReference type="InterPro" id="IPR039421">
    <property type="entry name" value="Type_1_exporter"/>
</dbReference>
<dbReference type="InterPro" id="IPR003439">
    <property type="entry name" value="ABC_transporter-like_ATP-bd"/>
</dbReference>
<keyword evidence="4" id="KW-0547">Nucleotide-binding</keyword>
<dbReference type="GO" id="GO:0015421">
    <property type="term" value="F:ABC-type oligopeptide transporter activity"/>
    <property type="evidence" value="ECO:0007669"/>
    <property type="project" value="TreeGrafter"/>
</dbReference>
<dbReference type="Pfam" id="PF00005">
    <property type="entry name" value="ABC_tran"/>
    <property type="match status" value="1"/>
</dbReference>
<evidence type="ECO:0000256" key="6">
    <source>
        <dbReference type="ARBA" id="ARBA00022989"/>
    </source>
</evidence>
<feature type="transmembrane region" description="Helical" evidence="9">
    <location>
        <begin position="121"/>
        <end position="141"/>
    </location>
</feature>
<keyword evidence="5" id="KW-0067">ATP-binding</keyword>
<feature type="compositionally biased region" description="Acidic residues" evidence="8">
    <location>
        <begin position="705"/>
        <end position="720"/>
    </location>
</feature>
<evidence type="ECO:0000256" key="7">
    <source>
        <dbReference type="ARBA" id="ARBA00023136"/>
    </source>
</evidence>
<evidence type="ECO:0000256" key="1">
    <source>
        <dbReference type="ARBA" id="ARBA00004141"/>
    </source>
</evidence>
<feature type="compositionally biased region" description="Basic and acidic residues" evidence="8">
    <location>
        <begin position="694"/>
        <end position="704"/>
    </location>
</feature>
<feature type="domain" description="ABC transmembrane type-1" evidence="11">
    <location>
        <begin position="126"/>
        <end position="414"/>
    </location>
</feature>
<evidence type="ECO:0000256" key="9">
    <source>
        <dbReference type="SAM" id="Phobius"/>
    </source>
</evidence>
<keyword evidence="3 9" id="KW-0812">Transmembrane</keyword>
<dbReference type="CDD" id="cd18573">
    <property type="entry name" value="ABC_6TM_ABCB10_like"/>
    <property type="match status" value="1"/>
</dbReference>
<dbReference type="FunFam" id="3.40.50.300:FF:000218">
    <property type="entry name" value="Multidrug ABC transporter ATP-binding protein"/>
    <property type="match status" value="1"/>
</dbReference>
<dbReference type="SUPFAM" id="SSF52540">
    <property type="entry name" value="P-loop containing nucleoside triphosphate hydrolases"/>
    <property type="match status" value="1"/>
</dbReference>
<dbReference type="GO" id="GO:0016887">
    <property type="term" value="F:ATP hydrolysis activity"/>
    <property type="evidence" value="ECO:0007669"/>
    <property type="project" value="InterPro"/>
</dbReference>
<keyword evidence="7 9" id="KW-0472">Membrane</keyword>
<dbReference type="PROSITE" id="PS00211">
    <property type="entry name" value="ABC_TRANSPORTER_1"/>
    <property type="match status" value="1"/>
</dbReference>
<keyword evidence="6 9" id="KW-1133">Transmembrane helix</keyword>
<dbReference type="AlphaFoldDB" id="A0A1B2JBS0"/>
<dbReference type="Gene3D" id="1.20.1560.10">
    <property type="entry name" value="ABC transporter type 1, transmembrane domain"/>
    <property type="match status" value="1"/>
</dbReference>
<evidence type="ECO:0000256" key="5">
    <source>
        <dbReference type="ARBA" id="ARBA00022840"/>
    </source>
</evidence>
<name>A0A1B2JBS0_PICPA</name>
<dbReference type="OrthoDB" id="6500128at2759"/>
<dbReference type="GO" id="GO:0005743">
    <property type="term" value="C:mitochondrial inner membrane"/>
    <property type="evidence" value="ECO:0007669"/>
    <property type="project" value="TreeGrafter"/>
</dbReference>
<dbReference type="InterPro" id="IPR017871">
    <property type="entry name" value="ABC_transporter-like_CS"/>
</dbReference>
<dbReference type="PROSITE" id="PS50893">
    <property type="entry name" value="ABC_TRANSPORTER_2"/>
    <property type="match status" value="1"/>
</dbReference>
<evidence type="ECO:0000259" key="11">
    <source>
        <dbReference type="PROSITE" id="PS50929"/>
    </source>
</evidence>
<dbReference type="GO" id="GO:0005524">
    <property type="term" value="F:ATP binding"/>
    <property type="evidence" value="ECO:0007669"/>
    <property type="project" value="UniProtKB-KW"/>
</dbReference>
<dbReference type="SUPFAM" id="SSF90123">
    <property type="entry name" value="ABC transporter transmembrane region"/>
    <property type="match status" value="1"/>
</dbReference>
<dbReference type="Proteomes" id="UP000094565">
    <property type="component" value="Chromosome 2"/>
</dbReference>
<feature type="transmembrane region" description="Helical" evidence="9">
    <location>
        <begin position="171"/>
        <end position="196"/>
    </location>
</feature>
<protein>
    <submittedName>
        <fullName evidence="12">BA75_02548T0</fullName>
    </submittedName>
</protein>
<dbReference type="InterPro" id="IPR027417">
    <property type="entry name" value="P-loop_NTPase"/>
</dbReference>
<evidence type="ECO:0000313" key="13">
    <source>
        <dbReference type="Proteomes" id="UP000094565"/>
    </source>
</evidence>
<evidence type="ECO:0000256" key="8">
    <source>
        <dbReference type="SAM" id="MobiDB-lite"/>
    </source>
</evidence>
<evidence type="ECO:0000313" key="12">
    <source>
        <dbReference type="EMBL" id="ANZ75371.1"/>
    </source>
</evidence>